<proteinExistence type="predicted"/>
<sequence length="1059" mass="118819">MDKRFKWGLNHPYYSARACAGPGDYYYPKHANKNYIRQHHSHSKHDTSGSKNYYYKPPRPNAHGLASIGAAGAIAPPAPGNTATAGNASSDLVTLIVENNNLKRMIVLHMNLMQEQTDNIAAKDKELEEESSNNAALLSQNQKLIGDNSNLKEENAKLEEENAKLEEENAKLEEAIEDLRRQLRRNIKRPVNADNDDHSPPTSQARVLCHVETQTIIGMSMVHMPNQVQPHPPPLHLQHQQELEEPDTKQIVQYEQKLQILPPQEQQQKELHNEPHYLQPLTDPHFQLSKPKVLVTSVAQLPSVAPATNASLNTSDSKVRGEFNGGKKVSTIILRRVNQESSLISTSNHSVHDEHAELDDGPQLVDGEVEVVTETIIGAEEEVSRCGPVDDVGEEVELEEETADNNDHIEIQPVEIPVESSDQELPAEEEEERPLVPVIKSVEVKRIDIERPAEEEEEEERPLVPVIKSVEVKRIDMERPLNIWNDESSRSKSLSKLVLTDTMPVAPVKRGVSNDIGLISKNQVTPSAHSTPNHQQKVQQKNSDVKKLEPVAVTANEDHAATKRVHGHHGHLRYTKDKIVTEDHLEYADEGLLQTEEVQNESIIDDLHTTIVNISAASAAAAAFIAESKRNVAAFPKNKHITQKVQSEPAVGNYLVTKLTQKKQMELSKKPRVGPLSSKLSYQQQQSDAVKSNCTAPVPANYTKTSKATAQEPRILSIEEQTKQKLHKHIYKQLTQVPTLHLKKFQKEIKNSNLIFPPEPTTPAAASTPAAPITPAPTPTTTPSSTPQPTPISSASPQSKTEVTGTKATPLTPQSISSVSSTTSNSRRTVNNCTPHAYTKIKPTSRFLSTPYLYTTRAYEDQEVHCDFEFFLEEAEQLFSDNPHLEIPKWEQVELQPTTDNKDIEPLLDDDFIKRHEPHVRDENIRKKRDARSVRDQITCENLRKRHNQDEVIVKLDPLPMSTFYPLPSDIESVEFVNDVFVQAFGENLVNLQTRTDFTLPWLDETNAKTAIATAKARAMPVATLSSKKLRTTAAEARHQEMNSSFVFLKRRKQQRRQR</sequence>
<feature type="compositionally biased region" description="Polar residues" evidence="2">
    <location>
        <begin position="523"/>
        <end position="542"/>
    </location>
</feature>
<dbReference type="InterPro" id="IPR029332">
    <property type="entry name" value="PEHE_dom"/>
</dbReference>
<dbReference type="Gene3D" id="6.10.250.2000">
    <property type="match status" value="1"/>
</dbReference>
<dbReference type="AlphaFoldDB" id="A0A6J2U9B5"/>
<dbReference type="PANTHER" id="PTHR21656">
    <property type="entry name" value="MALE-SPECIFIC LETHAL-1 PROTEIN"/>
    <property type="match status" value="1"/>
</dbReference>
<evidence type="ECO:0000256" key="1">
    <source>
        <dbReference type="SAM" id="Coils"/>
    </source>
</evidence>
<accession>A0A6J2U9B5</accession>
<dbReference type="OrthoDB" id="6022555at2759"/>
<evidence type="ECO:0000256" key="2">
    <source>
        <dbReference type="SAM" id="MobiDB-lite"/>
    </source>
</evidence>
<feature type="region of interest" description="Disordered" evidence="2">
    <location>
        <begin position="754"/>
        <end position="831"/>
    </location>
</feature>
<evidence type="ECO:0000313" key="5">
    <source>
        <dbReference type="RefSeq" id="XP_030384590.1"/>
    </source>
</evidence>
<dbReference type="InterPro" id="IPR026711">
    <property type="entry name" value="Msl-1"/>
</dbReference>
<dbReference type="RefSeq" id="XP_030384590.1">
    <property type="nucleotide sequence ID" value="XM_030528730.1"/>
</dbReference>
<organism evidence="4 5">
    <name type="scientific">Drosophila lebanonensis</name>
    <name type="common">Fruit fly</name>
    <name type="synonym">Scaptodrosophila lebanonensis</name>
    <dbReference type="NCBI Taxonomy" id="7225"/>
    <lineage>
        <taxon>Eukaryota</taxon>
        <taxon>Metazoa</taxon>
        <taxon>Ecdysozoa</taxon>
        <taxon>Arthropoda</taxon>
        <taxon>Hexapoda</taxon>
        <taxon>Insecta</taxon>
        <taxon>Pterygota</taxon>
        <taxon>Neoptera</taxon>
        <taxon>Endopterygota</taxon>
        <taxon>Diptera</taxon>
        <taxon>Brachycera</taxon>
        <taxon>Muscomorpha</taxon>
        <taxon>Ephydroidea</taxon>
        <taxon>Drosophilidae</taxon>
        <taxon>Scaptodrosophila</taxon>
    </lineage>
</organism>
<dbReference type="Proteomes" id="UP000504634">
    <property type="component" value="Unplaced"/>
</dbReference>
<dbReference type="CTD" id="35121"/>
<keyword evidence="1" id="KW-0175">Coiled coil</keyword>
<name>A0A6J2U9B5_DROLE</name>
<feature type="domain" description="PEHE" evidence="3">
    <location>
        <begin position="884"/>
        <end position="1002"/>
    </location>
</feature>
<feature type="compositionally biased region" description="Polar residues" evidence="2">
    <location>
        <begin position="800"/>
        <end position="816"/>
    </location>
</feature>
<keyword evidence="4" id="KW-1185">Reference proteome</keyword>
<dbReference type="PANTHER" id="PTHR21656:SF2">
    <property type="entry name" value="MALE-SPECIFIC LETHAL 1 HOMOLOG"/>
    <property type="match status" value="1"/>
</dbReference>
<feature type="compositionally biased region" description="Low complexity" evidence="2">
    <location>
        <begin position="762"/>
        <end position="771"/>
    </location>
</feature>
<reference evidence="5" key="1">
    <citation type="submission" date="2025-08" db="UniProtKB">
        <authorList>
            <consortium name="RefSeq"/>
        </authorList>
    </citation>
    <scope>IDENTIFICATION</scope>
    <source>
        <strain evidence="5">11010-0011.00</strain>
        <tissue evidence="5">Whole body</tissue>
    </source>
</reference>
<dbReference type="GO" id="GO:0072487">
    <property type="term" value="C:MSL complex"/>
    <property type="evidence" value="ECO:0007669"/>
    <property type="project" value="InterPro"/>
</dbReference>
<feature type="region of interest" description="Disordered" evidence="2">
    <location>
        <begin position="523"/>
        <end position="545"/>
    </location>
</feature>
<dbReference type="Gene3D" id="1.20.5.170">
    <property type="match status" value="1"/>
</dbReference>
<evidence type="ECO:0000313" key="4">
    <source>
        <dbReference type="Proteomes" id="UP000504634"/>
    </source>
</evidence>
<dbReference type="SMART" id="SM01300">
    <property type="entry name" value="PEHE"/>
    <property type="match status" value="1"/>
</dbReference>
<gene>
    <name evidence="5" type="primary">LOC115631881</name>
</gene>
<dbReference type="GO" id="GO:0003682">
    <property type="term" value="F:chromatin binding"/>
    <property type="evidence" value="ECO:0007669"/>
    <property type="project" value="TreeGrafter"/>
</dbReference>
<feature type="region of interest" description="Disordered" evidence="2">
    <location>
        <begin position="38"/>
        <end position="58"/>
    </location>
</feature>
<dbReference type="Pfam" id="PF15275">
    <property type="entry name" value="PEHE"/>
    <property type="match status" value="1"/>
</dbReference>
<feature type="compositionally biased region" description="Low complexity" evidence="2">
    <location>
        <begin position="817"/>
        <end position="831"/>
    </location>
</feature>
<feature type="compositionally biased region" description="Pro residues" evidence="2">
    <location>
        <begin position="772"/>
        <end position="790"/>
    </location>
</feature>
<protein>
    <submittedName>
        <fullName evidence="5">Protein male-specific lethal-1</fullName>
    </submittedName>
</protein>
<feature type="coiled-coil region" evidence="1">
    <location>
        <begin position="110"/>
        <end position="189"/>
    </location>
</feature>
<dbReference type="GeneID" id="115631881"/>
<evidence type="ECO:0000259" key="3">
    <source>
        <dbReference type="PROSITE" id="PS52052"/>
    </source>
</evidence>
<dbReference type="PROSITE" id="PS52052">
    <property type="entry name" value="PEHE"/>
    <property type="match status" value="1"/>
</dbReference>